<dbReference type="EMBL" id="AGNK02004506">
    <property type="status" value="NOT_ANNOTATED_CDS"/>
    <property type="molecule type" value="Genomic_DNA"/>
</dbReference>
<dbReference type="AlphaFoldDB" id="K3YBH2"/>
<dbReference type="Proteomes" id="UP000004995">
    <property type="component" value="Unassembled WGS sequence"/>
</dbReference>
<dbReference type="InParanoid" id="K3YBH2"/>
<dbReference type="HOGENOM" id="CLU_2836061_0_0_1"/>
<accession>K3YBH2</accession>
<keyword evidence="2" id="KW-1185">Reference proteome</keyword>
<proteinExistence type="predicted"/>
<name>K3YBH2_SETIT</name>
<organism evidence="1 2">
    <name type="scientific">Setaria italica</name>
    <name type="common">Foxtail millet</name>
    <name type="synonym">Panicum italicum</name>
    <dbReference type="NCBI Taxonomy" id="4555"/>
    <lineage>
        <taxon>Eukaryota</taxon>
        <taxon>Viridiplantae</taxon>
        <taxon>Streptophyta</taxon>
        <taxon>Embryophyta</taxon>
        <taxon>Tracheophyta</taxon>
        <taxon>Spermatophyta</taxon>
        <taxon>Magnoliopsida</taxon>
        <taxon>Liliopsida</taxon>
        <taxon>Poales</taxon>
        <taxon>Poaceae</taxon>
        <taxon>PACMAD clade</taxon>
        <taxon>Panicoideae</taxon>
        <taxon>Panicodae</taxon>
        <taxon>Paniceae</taxon>
        <taxon>Cenchrinae</taxon>
        <taxon>Setaria</taxon>
    </lineage>
</organism>
<reference evidence="2" key="1">
    <citation type="journal article" date="2012" name="Nat. Biotechnol.">
        <title>Reference genome sequence of the model plant Setaria.</title>
        <authorList>
            <person name="Bennetzen J.L."/>
            <person name="Schmutz J."/>
            <person name="Wang H."/>
            <person name="Percifield R."/>
            <person name="Hawkins J."/>
            <person name="Pontaroli A.C."/>
            <person name="Estep M."/>
            <person name="Feng L."/>
            <person name="Vaughn J.N."/>
            <person name="Grimwood J."/>
            <person name="Jenkins J."/>
            <person name="Barry K."/>
            <person name="Lindquist E."/>
            <person name="Hellsten U."/>
            <person name="Deshpande S."/>
            <person name="Wang X."/>
            <person name="Wu X."/>
            <person name="Mitros T."/>
            <person name="Triplett J."/>
            <person name="Yang X."/>
            <person name="Ye C.Y."/>
            <person name="Mauro-Herrera M."/>
            <person name="Wang L."/>
            <person name="Li P."/>
            <person name="Sharma M."/>
            <person name="Sharma R."/>
            <person name="Ronald P.C."/>
            <person name="Panaud O."/>
            <person name="Kellogg E.A."/>
            <person name="Brutnell T.P."/>
            <person name="Doust A.N."/>
            <person name="Tuskan G.A."/>
            <person name="Rokhsar D."/>
            <person name="Devos K.M."/>
        </authorList>
    </citation>
    <scope>NUCLEOTIDE SEQUENCE [LARGE SCALE GENOMIC DNA]</scope>
    <source>
        <strain evidence="2">cv. Yugu1</strain>
    </source>
</reference>
<evidence type="ECO:0000313" key="2">
    <source>
        <dbReference type="Proteomes" id="UP000004995"/>
    </source>
</evidence>
<sequence length="66" mass="6901">MGDALQGACGDRDRDRGATEELGWAASLQHSRRGSALNRWRRLACIVHGLGCGSRSASTLCSGGAN</sequence>
<reference evidence="1" key="2">
    <citation type="submission" date="2018-08" db="UniProtKB">
        <authorList>
            <consortium name="EnsemblPlants"/>
        </authorList>
    </citation>
    <scope>IDENTIFICATION</scope>
    <source>
        <strain evidence="1">Yugu1</strain>
    </source>
</reference>
<dbReference type="EnsemblPlants" id="KQK98808">
    <property type="protein sequence ID" value="KQK98808"/>
    <property type="gene ID" value="SETIT_011566mg"/>
</dbReference>
<protein>
    <submittedName>
        <fullName evidence="1">Uncharacterized protein</fullName>
    </submittedName>
</protein>
<dbReference type="Gramene" id="KQK98808">
    <property type="protein sequence ID" value="KQK98808"/>
    <property type="gene ID" value="SETIT_011566mg"/>
</dbReference>
<evidence type="ECO:0000313" key="1">
    <source>
        <dbReference type="EnsemblPlants" id="KQK98808"/>
    </source>
</evidence>